<dbReference type="InterPro" id="IPR036514">
    <property type="entry name" value="SGNH_hydro_sf"/>
</dbReference>
<protein>
    <recommendedName>
        <fullName evidence="2">SGNH hydrolase-type esterase domain-containing protein</fullName>
    </recommendedName>
</protein>
<dbReference type="GO" id="GO:0004622">
    <property type="term" value="F:phosphatidylcholine lysophospholipase activity"/>
    <property type="evidence" value="ECO:0007669"/>
    <property type="project" value="TreeGrafter"/>
</dbReference>
<dbReference type="InterPro" id="IPR013830">
    <property type="entry name" value="SGNH_hydro"/>
</dbReference>
<dbReference type="PANTHER" id="PTHR30383">
    <property type="entry name" value="THIOESTERASE 1/PROTEASE 1/LYSOPHOSPHOLIPASE L1"/>
    <property type="match status" value="1"/>
</dbReference>
<name>A0A5P8FJX1_9MICO</name>
<dbReference type="PANTHER" id="PTHR30383:SF5">
    <property type="entry name" value="SGNH HYDROLASE-TYPE ESTERASE DOMAIN-CONTAINING PROTEIN"/>
    <property type="match status" value="1"/>
</dbReference>
<evidence type="ECO:0000313" key="4">
    <source>
        <dbReference type="Proteomes" id="UP000271708"/>
    </source>
</evidence>
<dbReference type="InterPro" id="IPR051532">
    <property type="entry name" value="Ester_Hydrolysis_Enzymes"/>
</dbReference>
<feature type="signal peptide" evidence="1">
    <location>
        <begin position="1"/>
        <end position="22"/>
    </location>
</feature>
<gene>
    <name evidence="3" type="ORF">EEW87_002625</name>
</gene>
<accession>A0A5P8FJX1</accession>
<feature type="domain" description="SGNH hydrolase-type esterase" evidence="2">
    <location>
        <begin position="239"/>
        <end position="372"/>
    </location>
</feature>
<dbReference type="AlphaFoldDB" id="A0A5P8FJX1"/>
<dbReference type="SUPFAM" id="SSF52266">
    <property type="entry name" value="SGNH hydrolase"/>
    <property type="match status" value="1"/>
</dbReference>
<organism evidence="3 4">
    <name type="scientific">Janibacter melonis</name>
    <dbReference type="NCBI Taxonomy" id="262209"/>
    <lineage>
        <taxon>Bacteria</taxon>
        <taxon>Bacillati</taxon>
        <taxon>Actinomycetota</taxon>
        <taxon>Actinomycetes</taxon>
        <taxon>Micrococcales</taxon>
        <taxon>Intrasporangiaceae</taxon>
        <taxon>Janibacter</taxon>
    </lineage>
</organism>
<keyword evidence="1" id="KW-0732">Signal</keyword>
<dbReference type="EMBL" id="CP044548">
    <property type="protein sequence ID" value="QFQ29461.1"/>
    <property type="molecule type" value="Genomic_DNA"/>
</dbReference>
<dbReference type="Gene3D" id="3.40.50.1110">
    <property type="entry name" value="SGNH hydrolase"/>
    <property type="match status" value="1"/>
</dbReference>
<evidence type="ECO:0000313" key="3">
    <source>
        <dbReference type="EMBL" id="QFQ29461.1"/>
    </source>
</evidence>
<feature type="chain" id="PRO_5038707778" description="SGNH hydrolase-type esterase domain-containing protein" evidence="1">
    <location>
        <begin position="23"/>
        <end position="397"/>
    </location>
</feature>
<evidence type="ECO:0000256" key="1">
    <source>
        <dbReference type="SAM" id="SignalP"/>
    </source>
</evidence>
<dbReference type="OrthoDB" id="9786188at2"/>
<dbReference type="Proteomes" id="UP000271708">
    <property type="component" value="Chromosome"/>
</dbReference>
<dbReference type="Pfam" id="PF13472">
    <property type="entry name" value="Lipase_GDSL_2"/>
    <property type="match status" value="1"/>
</dbReference>
<sequence length="397" mass="42008">MSSARALLAGALAAVGLALVVAAPGPPERREGATVAHAAVLQPWYTALAEADRAPATVVVMGDSVSEGYGLGEDLSVRWVSRLQDALRGQGATSDCPTGPSGFHGTTSLVPAWYAAPTLPDARTTGQVREIGTVGPGGRALVLGPGATVSWRVSASEVAVGYRTGPAGGDLEITADGQETLAGRRVVTQDPVDERRVWHSQSQDLDERTWTVRNLSTDRTVTVTDLTPFRGDRDRCVHVVDASHSGISARSVSERVEYIRDSLSMNPDLLVVPLGFNDARAGQTPDELRESLRTIVATSRRMGYEGPVLLVSWHAPPPAFFDRSWSGYREALRSMSEEDGVAYVDAGAAMPPVVGAPRGVYLDALHPGRAGQVIIAETLTRVLTPPGPVLPVPSTTR</sequence>
<proteinExistence type="predicted"/>
<reference evidence="3 4" key="1">
    <citation type="submission" date="2019-09" db="EMBL/GenBank/DDBJ databases">
        <title>Complete Genome Sequence of Janibacter melonis M714 with both human health impact and industrial applications.</title>
        <authorList>
            <person name="Jin M."/>
            <person name="Zhao Q.R."/>
        </authorList>
    </citation>
    <scope>NUCLEOTIDE SEQUENCE [LARGE SCALE GENOMIC DNA]</scope>
    <source>
        <strain evidence="3 4">M714</strain>
    </source>
</reference>
<dbReference type="GeneID" id="59163340"/>
<evidence type="ECO:0000259" key="2">
    <source>
        <dbReference type="Pfam" id="PF13472"/>
    </source>
</evidence>
<dbReference type="KEGG" id="jme:EEW87_002625"/>
<dbReference type="RefSeq" id="WP_123091308.1">
    <property type="nucleotide sequence ID" value="NZ_CP044548.2"/>
</dbReference>